<dbReference type="GO" id="GO:0005524">
    <property type="term" value="F:ATP binding"/>
    <property type="evidence" value="ECO:0007669"/>
    <property type="project" value="InterPro"/>
</dbReference>
<dbReference type="Proteomes" id="UP000017836">
    <property type="component" value="Unassembled WGS sequence"/>
</dbReference>
<gene>
    <name evidence="7" type="ORF">AMTR_s00006p00063210</name>
</gene>
<organism evidence="7 8">
    <name type="scientific">Amborella trichopoda</name>
    <dbReference type="NCBI Taxonomy" id="13333"/>
    <lineage>
        <taxon>Eukaryota</taxon>
        <taxon>Viridiplantae</taxon>
        <taxon>Streptophyta</taxon>
        <taxon>Embryophyta</taxon>
        <taxon>Tracheophyta</taxon>
        <taxon>Spermatophyta</taxon>
        <taxon>Magnoliopsida</taxon>
        <taxon>Amborellales</taxon>
        <taxon>Amborellaceae</taxon>
        <taxon>Amborella</taxon>
    </lineage>
</organism>
<evidence type="ECO:0000256" key="1">
    <source>
        <dbReference type="ARBA" id="ARBA00007220"/>
    </source>
</evidence>
<evidence type="ECO:0000256" key="4">
    <source>
        <dbReference type="ARBA" id="ARBA00022741"/>
    </source>
</evidence>
<keyword evidence="3 6" id="KW-0808">Transferase</keyword>
<dbReference type="GO" id="GO:0004017">
    <property type="term" value="F:AMP kinase activity"/>
    <property type="evidence" value="ECO:0007669"/>
    <property type="project" value="UniProtKB-EC"/>
</dbReference>
<sequence>MVRRVLSCNEGRVDDNIETIKRRLKVFRELNLPVINHYTARGEVRKINAVGTIDEVFDNIRSHFVAYEKRLGTLRCYELAFKELAGYVAF</sequence>
<keyword evidence="8" id="KW-1185">Reference proteome</keyword>
<dbReference type="EMBL" id="KI393980">
    <property type="protein sequence ID" value="ERN05622.1"/>
    <property type="molecule type" value="Genomic_DNA"/>
</dbReference>
<dbReference type="eggNOG" id="KOG3079">
    <property type="taxonomic scope" value="Eukaryota"/>
</dbReference>
<protein>
    <recommendedName>
        <fullName evidence="2">adenylate kinase</fullName>
        <ecNumber evidence="2">2.7.4.3</ecNumber>
    </recommendedName>
</protein>
<dbReference type="PRINTS" id="PR00094">
    <property type="entry name" value="ADENYLTKNASE"/>
</dbReference>
<dbReference type="HOGENOM" id="CLU_2443756_0_0_1"/>
<dbReference type="AlphaFoldDB" id="W1P6V7"/>
<dbReference type="InterPro" id="IPR000850">
    <property type="entry name" value="Adenylat/UMP-CMP_kin"/>
</dbReference>
<dbReference type="STRING" id="13333.W1P6V7"/>
<comment type="similarity">
    <text evidence="1 6">Belongs to the adenylate kinase family.</text>
</comment>
<evidence type="ECO:0000313" key="8">
    <source>
        <dbReference type="Proteomes" id="UP000017836"/>
    </source>
</evidence>
<dbReference type="Gramene" id="ERN05622">
    <property type="protein sequence ID" value="ERN05622"/>
    <property type="gene ID" value="AMTR_s00006p00063210"/>
</dbReference>
<evidence type="ECO:0000256" key="3">
    <source>
        <dbReference type="ARBA" id="ARBA00022679"/>
    </source>
</evidence>
<dbReference type="EC" id="2.7.4.3" evidence="2"/>
<evidence type="ECO:0000313" key="7">
    <source>
        <dbReference type="EMBL" id="ERN05622.1"/>
    </source>
</evidence>
<reference evidence="8" key="1">
    <citation type="journal article" date="2013" name="Science">
        <title>The Amborella genome and the evolution of flowering plants.</title>
        <authorList>
            <consortium name="Amborella Genome Project"/>
        </authorList>
    </citation>
    <scope>NUCLEOTIDE SEQUENCE [LARGE SCALE GENOMIC DNA]</scope>
</reference>
<keyword evidence="5 6" id="KW-0418">Kinase</keyword>
<dbReference type="Gene3D" id="3.40.50.300">
    <property type="entry name" value="P-loop containing nucleotide triphosphate hydrolases"/>
    <property type="match status" value="1"/>
</dbReference>
<evidence type="ECO:0000256" key="6">
    <source>
        <dbReference type="RuleBase" id="RU003330"/>
    </source>
</evidence>
<evidence type="ECO:0000256" key="5">
    <source>
        <dbReference type="ARBA" id="ARBA00022777"/>
    </source>
</evidence>
<dbReference type="InterPro" id="IPR027417">
    <property type="entry name" value="P-loop_NTPase"/>
</dbReference>
<evidence type="ECO:0000256" key="2">
    <source>
        <dbReference type="ARBA" id="ARBA00012955"/>
    </source>
</evidence>
<keyword evidence="4" id="KW-0547">Nucleotide-binding</keyword>
<dbReference type="SUPFAM" id="SSF52540">
    <property type="entry name" value="P-loop containing nucleoside triphosphate hydrolases"/>
    <property type="match status" value="1"/>
</dbReference>
<accession>W1P6V7</accession>
<name>W1P6V7_AMBTC</name>
<dbReference type="OMA" id="INHYTAR"/>
<proteinExistence type="inferred from homology"/>